<feature type="transmembrane region" description="Helical" evidence="1">
    <location>
        <begin position="148"/>
        <end position="169"/>
    </location>
</feature>
<keyword evidence="1" id="KW-0472">Membrane</keyword>
<dbReference type="PANTHER" id="PTHR23028">
    <property type="entry name" value="ACETYLTRANSFERASE"/>
    <property type="match status" value="1"/>
</dbReference>
<dbReference type="Pfam" id="PF19040">
    <property type="entry name" value="SGNH"/>
    <property type="match status" value="1"/>
</dbReference>
<name>A0A915CT09_9BILA</name>
<reference evidence="4" key="1">
    <citation type="submission" date="2022-11" db="UniProtKB">
        <authorList>
            <consortium name="WormBaseParasite"/>
        </authorList>
    </citation>
    <scope>IDENTIFICATION</scope>
</reference>
<dbReference type="WBParaSite" id="jg12321">
    <property type="protein sequence ID" value="jg12321"/>
    <property type="gene ID" value="jg12321"/>
</dbReference>
<sequence length="508" mass="58513">MEFFAGISAHYLKGYSNGGRIENVVKKYTKIPKMFDAKFNAYPPLVLLIVILFMPFVNTWMAYNLNWPQFCQTTVVLCSAFLVKQRSMKAPFILTNRVSVELGDLSYVCIITFSALDGVLTFLATLVLALLLNSLADWHIRQIRKFKTVVFTIFLLYACTLGMVLPLFFTKHANENSLGWDLTQRPFRGDLVNDLDYGHRFNLVVKEGTFDFNNLTSDEVMAINRKTSRNTNYYLAYNGQRYLSRQFNATADHNDWEFYNTFEGTGQFSMLLVGNSHAEQITPQLAKSFATKYKTLKVYSTPGCLPFDLSYKGRDRDRWNWDACLNYPAAVQKVILEMKPDIIFVNFRWSFMGRPPLQSPIERDTVLKELQAGLTQMCSTAKLIYLGVPGLEHLYPVGHELAKRTWMNSSLDSINLKHADYLEREHVHFVRVKKLVCPKCVYVDWSPATCPPNENEKKRVCQAYNPINKLAYFADVHHLSYYGIEKIVPILDQLALNLDDTMKRIGRK</sequence>
<protein>
    <submittedName>
        <fullName evidence="4">SGNH domain-containing protein</fullName>
    </submittedName>
</protein>
<feature type="domain" description="SGNH" evidence="2">
    <location>
        <begin position="264"/>
        <end position="492"/>
    </location>
</feature>
<organism evidence="3 4">
    <name type="scientific">Ditylenchus dipsaci</name>
    <dbReference type="NCBI Taxonomy" id="166011"/>
    <lineage>
        <taxon>Eukaryota</taxon>
        <taxon>Metazoa</taxon>
        <taxon>Ecdysozoa</taxon>
        <taxon>Nematoda</taxon>
        <taxon>Chromadorea</taxon>
        <taxon>Rhabditida</taxon>
        <taxon>Tylenchina</taxon>
        <taxon>Tylenchomorpha</taxon>
        <taxon>Sphaerularioidea</taxon>
        <taxon>Anguinidae</taxon>
        <taxon>Anguininae</taxon>
        <taxon>Ditylenchus</taxon>
    </lineage>
</organism>
<dbReference type="AlphaFoldDB" id="A0A915CT09"/>
<evidence type="ECO:0000313" key="3">
    <source>
        <dbReference type="Proteomes" id="UP000887574"/>
    </source>
</evidence>
<dbReference type="InterPro" id="IPR050879">
    <property type="entry name" value="Acyltransferase_3"/>
</dbReference>
<proteinExistence type="predicted"/>
<keyword evidence="3" id="KW-1185">Reference proteome</keyword>
<evidence type="ECO:0000256" key="1">
    <source>
        <dbReference type="SAM" id="Phobius"/>
    </source>
</evidence>
<accession>A0A915CT09</accession>
<evidence type="ECO:0000313" key="4">
    <source>
        <dbReference type="WBParaSite" id="jg12321"/>
    </source>
</evidence>
<feature type="transmembrane region" description="Helical" evidence="1">
    <location>
        <begin position="39"/>
        <end position="57"/>
    </location>
</feature>
<feature type="transmembrane region" description="Helical" evidence="1">
    <location>
        <begin position="105"/>
        <end position="136"/>
    </location>
</feature>
<evidence type="ECO:0000259" key="2">
    <source>
        <dbReference type="Pfam" id="PF19040"/>
    </source>
</evidence>
<keyword evidence="1" id="KW-1133">Transmembrane helix</keyword>
<dbReference type="PANTHER" id="PTHR23028:SF53">
    <property type="entry name" value="ACYL_TRANSF_3 DOMAIN-CONTAINING PROTEIN"/>
    <property type="match status" value="1"/>
</dbReference>
<dbReference type="GO" id="GO:0000271">
    <property type="term" value="P:polysaccharide biosynthetic process"/>
    <property type="evidence" value="ECO:0007669"/>
    <property type="project" value="TreeGrafter"/>
</dbReference>
<dbReference type="GO" id="GO:0016020">
    <property type="term" value="C:membrane"/>
    <property type="evidence" value="ECO:0007669"/>
    <property type="project" value="TreeGrafter"/>
</dbReference>
<dbReference type="InterPro" id="IPR043968">
    <property type="entry name" value="SGNH"/>
</dbReference>
<dbReference type="Proteomes" id="UP000887574">
    <property type="component" value="Unplaced"/>
</dbReference>
<keyword evidence="1" id="KW-0812">Transmembrane</keyword>